<protein>
    <submittedName>
        <fullName evidence="6">Ketohydroxyglutarate aldolase</fullName>
    </submittedName>
</protein>
<evidence type="ECO:0000256" key="5">
    <source>
        <dbReference type="ARBA" id="ARBA00023277"/>
    </source>
</evidence>
<evidence type="ECO:0000313" key="7">
    <source>
        <dbReference type="Proteomes" id="UP000515856"/>
    </source>
</evidence>
<dbReference type="EMBL" id="CP060636">
    <property type="protein sequence ID" value="QNM13019.1"/>
    <property type="molecule type" value="Genomic_DNA"/>
</dbReference>
<evidence type="ECO:0000313" key="6">
    <source>
        <dbReference type="EMBL" id="QNM13019.1"/>
    </source>
</evidence>
<evidence type="ECO:0000256" key="1">
    <source>
        <dbReference type="ARBA" id="ARBA00004761"/>
    </source>
</evidence>
<proteinExistence type="inferred from homology"/>
<keyword evidence="4" id="KW-0456">Lyase</keyword>
<dbReference type="PANTHER" id="PTHR30246">
    <property type="entry name" value="2-KETO-3-DEOXY-6-PHOSPHOGLUCONATE ALDOLASE"/>
    <property type="match status" value="1"/>
</dbReference>
<sequence length="211" mass="22820">MYKILQRIDEIKAMAIVRTDSIERACEIADGLIKGGVPIMEISFTLSNANDVIKALRERYKDTLLVGAGTVLDSETARLAILAGAQFIIAPNLSLDVAKTCNRYRIPYMPGCTSITEAITGLEAGASMIKAFPISNFYGPDLISVFKTPIPYMPILASGGVTLDEIPVWIKKGADCLGFGGLLTKGTSKDIAENAKAIRNKMDETMKEGRK</sequence>
<dbReference type="KEGG" id="ehn:H9Q80_03430"/>
<evidence type="ECO:0000256" key="3">
    <source>
        <dbReference type="ARBA" id="ARBA00011233"/>
    </source>
</evidence>
<dbReference type="InterPro" id="IPR000887">
    <property type="entry name" value="Aldlse_KDPG_KHG"/>
</dbReference>
<gene>
    <name evidence="6" type="ORF">H9Q80_03430</name>
</gene>
<evidence type="ECO:0000256" key="4">
    <source>
        <dbReference type="ARBA" id="ARBA00023239"/>
    </source>
</evidence>
<keyword evidence="7" id="KW-1185">Reference proteome</keyword>
<dbReference type="SUPFAM" id="SSF51569">
    <property type="entry name" value="Aldolase"/>
    <property type="match status" value="1"/>
</dbReference>
<comment type="pathway">
    <text evidence="1">Carbohydrate acid metabolism.</text>
</comment>
<comment type="similarity">
    <text evidence="2">Belongs to the KHG/KDPG aldolase family.</text>
</comment>
<name>A0A7G9GQD7_9FIRM</name>
<dbReference type="AlphaFoldDB" id="A0A7G9GQD7"/>
<dbReference type="Gene3D" id="3.20.20.70">
    <property type="entry name" value="Aldolase class I"/>
    <property type="match status" value="1"/>
</dbReference>
<evidence type="ECO:0000256" key="2">
    <source>
        <dbReference type="ARBA" id="ARBA00006906"/>
    </source>
</evidence>
<dbReference type="Pfam" id="PF01081">
    <property type="entry name" value="Aldolase"/>
    <property type="match status" value="1"/>
</dbReference>
<dbReference type="CDD" id="cd00452">
    <property type="entry name" value="KDPG_aldolase"/>
    <property type="match status" value="1"/>
</dbReference>
<comment type="subunit">
    <text evidence="3">Homotrimer.</text>
</comment>
<dbReference type="PANTHER" id="PTHR30246:SF1">
    <property type="entry name" value="2-DEHYDRO-3-DEOXY-6-PHOSPHOGALACTONATE ALDOLASE-RELATED"/>
    <property type="match status" value="1"/>
</dbReference>
<accession>A0A7G9GQD7</accession>
<keyword evidence="5" id="KW-0119">Carbohydrate metabolism</keyword>
<dbReference type="Proteomes" id="UP000515856">
    <property type="component" value="Chromosome"/>
</dbReference>
<organism evidence="6 7">
    <name type="scientific">[Eubacterium] hominis</name>
    <dbReference type="NCBI Taxonomy" id="2764325"/>
    <lineage>
        <taxon>Bacteria</taxon>
        <taxon>Bacillati</taxon>
        <taxon>Bacillota</taxon>
        <taxon>Erysipelotrichia</taxon>
        <taxon>Erysipelotrichales</taxon>
        <taxon>Erysipelotrichaceae</taxon>
        <taxon>Amedibacillus</taxon>
    </lineage>
</organism>
<dbReference type="RefSeq" id="WP_187426244.1">
    <property type="nucleotide sequence ID" value="NZ_CP060636.1"/>
</dbReference>
<dbReference type="GO" id="GO:0016829">
    <property type="term" value="F:lyase activity"/>
    <property type="evidence" value="ECO:0007669"/>
    <property type="project" value="UniProtKB-KW"/>
</dbReference>
<dbReference type="InterPro" id="IPR013785">
    <property type="entry name" value="Aldolase_TIM"/>
</dbReference>
<reference evidence="6 7" key="1">
    <citation type="submission" date="2020-08" db="EMBL/GenBank/DDBJ databases">
        <authorList>
            <person name="Liu C."/>
            <person name="Sun Q."/>
        </authorList>
    </citation>
    <scope>NUCLEOTIDE SEQUENCE [LARGE SCALE GENOMIC DNA]</scope>
    <source>
        <strain evidence="6 7">NSJ-61</strain>
    </source>
</reference>